<dbReference type="InterPro" id="IPR012340">
    <property type="entry name" value="NA-bd_OB-fold"/>
</dbReference>
<feature type="zinc finger region" description="C3H1-type" evidence="4">
    <location>
        <begin position="130"/>
        <end position="158"/>
    </location>
</feature>
<keyword evidence="1 4" id="KW-0479">Metal-binding</keyword>
<sequence length="403" mass="47376">MNFSFFFFIHLMELTGQVRHRRKLTKQLFFIDIQPLDQSEKSQIFFRNDDDSLDFFAVQEAYKQCKPGQIIQVTVIPPLDPSEQENRDYKVWQSVCPVKVIEPYVSDRPFVQDRPLAAPKESTDNTCLQTDKSTVCKYWINKNTCIKGDECPFRHPTGQELIKERQTWIEERTKNRLKTTHDPNDPHTSNKQPHALRAFIFADWIRRTFEQDLTGSGAVLDIAAGKGEISMFLSRAFGIPSIVIEPQERKRTNYWYIKLRRLMYRYETGSLERPDWENKQIMIDFEHWPSPIVPQYMHTYFDEAFLREHHDLVSNASLFIGLHPDQATMSIVDMAIKMRKPFAVVPCCVFSQENQTRKLKTGKVVMTTEQLIQYICEKDIPSGEIKTDYLPFEGKNRVVYWKP</sequence>
<name>A0A1X0RBM9_RHIZD</name>
<evidence type="ECO:0000256" key="1">
    <source>
        <dbReference type="ARBA" id="ARBA00022723"/>
    </source>
</evidence>
<proteinExistence type="predicted"/>
<evidence type="ECO:0000256" key="2">
    <source>
        <dbReference type="ARBA" id="ARBA00022771"/>
    </source>
</evidence>
<dbReference type="Gene3D" id="2.40.50.140">
    <property type="entry name" value="Nucleic acid-binding proteins"/>
    <property type="match status" value="1"/>
</dbReference>
<evidence type="ECO:0000259" key="5">
    <source>
        <dbReference type="PROSITE" id="PS50103"/>
    </source>
</evidence>
<dbReference type="PANTHER" id="PTHR36971">
    <property type="entry name" value="UNNAMED PRODUCT"/>
    <property type="match status" value="1"/>
</dbReference>
<dbReference type="InterPro" id="IPR036855">
    <property type="entry name" value="Znf_CCCH_sf"/>
</dbReference>
<dbReference type="Proteomes" id="UP000242414">
    <property type="component" value="Unassembled WGS sequence"/>
</dbReference>
<gene>
    <name evidence="6" type="ORF">BCV72DRAFT_64651</name>
</gene>
<feature type="domain" description="C3H1-type" evidence="5">
    <location>
        <begin position="130"/>
        <end position="158"/>
    </location>
</feature>
<dbReference type="SUPFAM" id="SSF90229">
    <property type="entry name" value="CCCH zinc finger"/>
    <property type="match status" value="1"/>
</dbReference>
<reference evidence="6" key="1">
    <citation type="journal article" date="2016" name="Proc. Natl. Acad. Sci. U.S.A.">
        <title>Lipid metabolic changes in an early divergent fungus govern the establishment of a mutualistic symbiosis with endobacteria.</title>
        <authorList>
            <person name="Lastovetsky O.A."/>
            <person name="Gaspar M.L."/>
            <person name="Mondo S.J."/>
            <person name="LaButti K.M."/>
            <person name="Sandor L."/>
            <person name="Grigoriev I.V."/>
            <person name="Henry S.A."/>
            <person name="Pawlowska T.E."/>
        </authorList>
    </citation>
    <scope>NUCLEOTIDE SEQUENCE [LARGE SCALE GENOMIC DNA]</scope>
    <source>
        <strain evidence="6">ATCC 52814</strain>
    </source>
</reference>
<keyword evidence="3 4" id="KW-0862">Zinc</keyword>
<accession>A0A1X0RBM9</accession>
<dbReference type="GO" id="GO:0008270">
    <property type="term" value="F:zinc ion binding"/>
    <property type="evidence" value="ECO:0007669"/>
    <property type="project" value="UniProtKB-KW"/>
</dbReference>
<dbReference type="PANTHER" id="PTHR36971:SF3">
    <property type="entry name" value="C3H1-TYPE DOMAIN-CONTAINING PROTEIN"/>
    <property type="match status" value="1"/>
</dbReference>
<dbReference type="Gene3D" id="4.10.1000.10">
    <property type="entry name" value="Zinc finger, CCCH-type"/>
    <property type="match status" value="1"/>
</dbReference>
<evidence type="ECO:0000313" key="6">
    <source>
        <dbReference type="EMBL" id="ORE09453.1"/>
    </source>
</evidence>
<dbReference type="AlphaFoldDB" id="A0A1X0RBM9"/>
<evidence type="ECO:0000256" key="3">
    <source>
        <dbReference type="ARBA" id="ARBA00022833"/>
    </source>
</evidence>
<dbReference type="Pfam" id="PF18345">
    <property type="entry name" value="zf_CCCH_4"/>
    <property type="match status" value="1"/>
</dbReference>
<protein>
    <recommendedName>
        <fullName evidence="5">C3H1-type domain-containing protein</fullName>
    </recommendedName>
</protein>
<dbReference type="SMART" id="SM00356">
    <property type="entry name" value="ZnF_C3H1"/>
    <property type="match status" value="1"/>
</dbReference>
<evidence type="ECO:0000256" key="4">
    <source>
        <dbReference type="PROSITE-ProRule" id="PRU00723"/>
    </source>
</evidence>
<organism evidence="6">
    <name type="scientific">Rhizopus microsporus var. microsporus</name>
    <dbReference type="NCBI Taxonomy" id="86635"/>
    <lineage>
        <taxon>Eukaryota</taxon>
        <taxon>Fungi</taxon>
        <taxon>Fungi incertae sedis</taxon>
        <taxon>Mucoromycota</taxon>
        <taxon>Mucoromycotina</taxon>
        <taxon>Mucoromycetes</taxon>
        <taxon>Mucorales</taxon>
        <taxon>Mucorineae</taxon>
        <taxon>Rhizopodaceae</taxon>
        <taxon>Rhizopus</taxon>
    </lineage>
</organism>
<dbReference type="OrthoDB" id="7459479at2759"/>
<dbReference type="InterPro" id="IPR000571">
    <property type="entry name" value="Znf_CCCH"/>
</dbReference>
<dbReference type="VEuPathDB" id="FungiDB:BCV72DRAFT_64651"/>
<dbReference type="EMBL" id="KV921876">
    <property type="protein sequence ID" value="ORE09453.1"/>
    <property type="molecule type" value="Genomic_DNA"/>
</dbReference>
<keyword evidence="2 4" id="KW-0863">Zinc-finger</keyword>
<dbReference type="PROSITE" id="PS50103">
    <property type="entry name" value="ZF_C3H1"/>
    <property type="match status" value="1"/>
</dbReference>